<evidence type="ECO:0008006" key="3">
    <source>
        <dbReference type="Google" id="ProtNLM"/>
    </source>
</evidence>
<dbReference type="GO" id="GO:0005643">
    <property type="term" value="C:nuclear pore"/>
    <property type="evidence" value="ECO:0007669"/>
    <property type="project" value="InterPro"/>
</dbReference>
<organism evidence="1 2">
    <name type="scientific">Cylindrobasidium torrendii FP15055 ss-10</name>
    <dbReference type="NCBI Taxonomy" id="1314674"/>
    <lineage>
        <taxon>Eukaryota</taxon>
        <taxon>Fungi</taxon>
        <taxon>Dikarya</taxon>
        <taxon>Basidiomycota</taxon>
        <taxon>Agaricomycotina</taxon>
        <taxon>Agaricomycetes</taxon>
        <taxon>Agaricomycetidae</taxon>
        <taxon>Agaricales</taxon>
        <taxon>Marasmiineae</taxon>
        <taxon>Physalacriaceae</taxon>
        <taxon>Cylindrobasidium</taxon>
    </lineage>
</organism>
<dbReference type="Proteomes" id="UP000054007">
    <property type="component" value="Unassembled WGS sequence"/>
</dbReference>
<dbReference type="OrthoDB" id="6221744at2759"/>
<dbReference type="GO" id="GO:0006406">
    <property type="term" value="P:mRNA export from nucleus"/>
    <property type="evidence" value="ECO:0007669"/>
    <property type="project" value="InterPro"/>
</dbReference>
<dbReference type="InterPro" id="IPR038212">
    <property type="entry name" value="TF_EnY2_sf"/>
</dbReference>
<evidence type="ECO:0000313" key="2">
    <source>
        <dbReference type="Proteomes" id="UP000054007"/>
    </source>
</evidence>
<dbReference type="AlphaFoldDB" id="A0A0D7BJG3"/>
<dbReference type="Gene3D" id="1.10.246.140">
    <property type="match status" value="1"/>
</dbReference>
<evidence type="ECO:0000313" key="1">
    <source>
        <dbReference type="EMBL" id="KIY70673.1"/>
    </source>
</evidence>
<dbReference type="GO" id="GO:0003713">
    <property type="term" value="F:transcription coactivator activity"/>
    <property type="evidence" value="ECO:0007669"/>
    <property type="project" value="InterPro"/>
</dbReference>
<dbReference type="EMBL" id="KN880464">
    <property type="protein sequence ID" value="KIY70673.1"/>
    <property type="molecule type" value="Genomic_DNA"/>
</dbReference>
<dbReference type="InterPro" id="IPR018783">
    <property type="entry name" value="TF_ENY2"/>
</dbReference>
<protein>
    <recommendedName>
        <fullName evidence="3">Transcription and mRNA export factor SUS1</fullName>
    </recommendedName>
</protein>
<proteinExistence type="predicted"/>
<gene>
    <name evidence="1" type="ORF">CYLTODRAFT_419494</name>
</gene>
<accession>A0A0D7BJG3</accession>
<sequence length="99" mass="11480">MQAVDENEAVFQRLRKRLIQTGEWERLKATLVAVLDKSGWSGEVQQNCREKASEALPQRIPLADIQIFMETQSHRLLKPEIRGEITAILRESIQKMYES</sequence>
<name>A0A0D7BJG3_9AGAR</name>
<keyword evidence="2" id="KW-1185">Reference proteome</keyword>
<dbReference type="STRING" id="1314674.A0A0D7BJG3"/>
<dbReference type="Pfam" id="PF10163">
    <property type="entry name" value="EnY2"/>
    <property type="match status" value="1"/>
</dbReference>
<dbReference type="GO" id="GO:0000124">
    <property type="term" value="C:SAGA complex"/>
    <property type="evidence" value="ECO:0007669"/>
    <property type="project" value="InterPro"/>
</dbReference>
<reference evidence="1 2" key="1">
    <citation type="journal article" date="2015" name="Fungal Genet. Biol.">
        <title>Evolution of novel wood decay mechanisms in Agaricales revealed by the genome sequences of Fistulina hepatica and Cylindrobasidium torrendii.</title>
        <authorList>
            <person name="Floudas D."/>
            <person name="Held B.W."/>
            <person name="Riley R."/>
            <person name="Nagy L.G."/>
            <person name="Koehler G."/>
            <person name="Ransdell A.S."/>
            <person name="Younus H."/>
            <person name="Chow J."/>
            <person name="Chiniquy J."/>
            <person name="Lipzen A."/>
            <person name="Tritt A."/>
            <person name="Sun H."/>
            <person name="Haridas S."/>
            <person name="LaButti K."/>
            <person name="Ohm R.A."/>
            <person name="Kues U."/>
            <person name="Blanchette R.A."/>
            <person name="Grigoriev I.V."/>
            <person name="Minto R.E."/>
            <person name="Hibbett D.S."/>
        </authorList>
    </citation>
    <scope>NUCLEOTIDE SEQUENCE [LARGE SCALE GENOMIC DNA]</scope>
    <source>
        <strain evidence="1 2">FP15055 ss-10</strain>
    </source>
</reference>